<keyword evidence="3 10" id="KW-0812">Transmembrane</keyword>
<feature type="transmembrane region" description="Helical" evidence="10">
    <location>
        <begin position="305"/>
        <end position="324"/>
    </location>
</feature>
<feature type="transmembrane region" description="Helical" evidence="10">
    <location>
        <begin position="489"/>
        <end position="512"/>
    </location>
</feature>
<dbReference type="EMBL" id="JAGKQM010000013">
    <property type="protein sequence ID" value="KAH0889748.1"/>
    <property type="molecule type" value="Genomic_DNA"/>
</dbReference>
<reference evidence="11 12" key="1">
    <citation type="submission" date="2021-05" db="EMBL/GenBank/DDBJ databases">
        <title>Genome Assembly of Synthetic Allotetraploid Brassica napus Reveals Homoeologous Exchanges between Subgenomes.</title>
        <authorList>
            <person name="Davis J.T."/>
        </authorList>
    </citation>
    <scope>NUCLEOTIDE SEQUENCE [LARGE SCALE GENOMIC DNA]</scope>
    <source>
        <strain evidence="12">cv. Da-Ae</strain>
        <tissue evidence="11">Seedling</tissue>
    </source>
</reference>
<keyword evidence="7 10" id="KW-0472">Membrane</keyword>
<feature type="transmembrane region" description="Helical" evidence="10">
    <location>
        <begin position="830"/>
        <end position="851"/>
    </location>
</feature>
<comment type="similarity">
    <text evidence="2">Belongs to the MLO family.</text>
</comment>
<feature type="region of interest" description="Disordered" evidence="9">
    <location>
        <begin position="964"/>
        <end position="993"/>
    </location>
</feature>
<feature type="transmembrane region" description="Helical" evidence="10">
    <location>
        <begin position="871"/>
        <end position="894"/>
    </location>
</feature>
<evidence type="ECO:0000256" key="6">
    <source>
        <dbReference type="ARBA" id="ARBA00022989"/>
    </source>
</evidence>
<evidence type="ECO:0000313" key="11">
    <source>
        <dbReference type="EMBL" id="KAH0889748.1"/>
    </source>
</evidence>
<name>A0ABQ8ABW5_BRANA</name>
<evidence type="ECO:0000256" key="8">
    <source>
        <dbReference type="ARBA" id="ARBA00023265"/>
    </source>
</evidence>
<keyword evidence="5" id="KW-0112">Calmodulin-binding</keyword>
<sequence length="1051" mass="118669">MSIYNHDQRGLVNKLSVFFITTAMWTFTQCYQTPKASSSQRLRLFSLTHLSRQTFSDAGGAKFHRRRLRSIFHIQSFHYVSCSLSQSLLDLGSSTLKRPSWSMLVFLRPPELHSIPGVPGKTVQTTSLRHDSKEGLSELHLATNSTCASGALFHRFPFSEFGLHLSSRSVRTSIECSGSELLLKKAQSSGVLSVSGRRSPSSSLCKRGSVFLLGGCSTPIRQTITISSPPPCATDRYPGDKVLRSWRSSAAHNFPIKLKSSEAADVSPNLSSTWARPKLFSRGISPVSISQSINFIERTRPKNCFAALVLFIPMISGGFTETLVRSRVRITPYMSILKRFSSSWLPVGSSAPSSKTFLMRSVTSPAIKQMKLPKSLTVLLSCGAVCTGPEDATGFVSTIFRGVDWLSTSRFNVTMFQLSGDAVKFTLTHSSCSLNSLSIYPRGFSTSISYVVLSYCFASSARIVYSSNFHLFVFVMAIKDRSLEETPTWALAVVCFVILFISIMIEYFLHFIGHWFKRKHKKALYEALEKIIYHRFGCSFVSQYDLSFFLFGLPTNFCLFLVFGFWFVVKIELMLLGFISLLLVVLQSPVSQICIPERIAATWHPCSREQELAKYGKDYIDDGREGKVALISAYGIHQLHIFIFVLAVFHILYCIITYALGKTKMKKWKSWERETKTIEYQYANDPERFRFARDTSFGRRHLNIWSKSSFTLWITCFFRQFFGSVTKVDYLTLRHGFIMAHMPAGSEARFDFQKYIQRSLEEDFKAVVGIRIGILFLAAFHPFVILIVGAKLQVIISKLGLRIQDKGDVVKGAPVVEPGDDLFWFGRPRFILFLIHLVLFTNAFQLAFFVWSTYEFTLKNCFHHKTVDIALRITMGVLIQVVCSYITLPLYALVTQMGTSMRPTIFNDRVANALKKWHKTAKKQSKHGTSGSNTPHSSRPATPTHGMSPMHLLHSHNRSLDYQTSFTASSSPPRFSDFGGHGHGHQHFFDPESQNVSPHLEIAESDISNSQHPHADIASQHQHAEVTSPVKEEKETTEHVKIDLPEFTFKK</sequence>
<feature type="region of interest" description="Disordered" evidence="9">
    <location>
        <begin position="1010"/>
        <end position="1038"/>
    </location>
</feature>
<dbReference type="PANTHER" id="PTHR31942">
    <property type="entry name" value="MLO-LIKE PROTEIN 1"/>
    <property type="match status" value="1"/>
</dbReference>
<proteinExistence type="inferred from homology"/>
<keyword evidence="12" id="KW-1185">Reference proteome</keyword>
<evidence type="ECO:0000256" key="9">
    <source>
        <dbReference type="SAM" id="MobiDB-lite"/>
    </source>
</evidence>
<keyword evidence="4" id="KW-0611">Plant defense</keyword>
<evidence type="ECO:0008006" key="13">
    <source>
        <dbReference type="Google" id="ProtNLM"/>
    </source>
</evidence>
<dbReference type="Proteomes" id="UP000824890">
    <property type="component" value="Unassembled WGS sequence"/>
</dbReference>
<evidence type="ECO:0000256" key="4">
    <source>
        <dbReference type="ARBA" id="ARBA00022821"/>
    </source>
</evidence>
<comment type="caution">
    <text evidence="11">The sequence shown here is derived from an EMBL/GenBank/DDBJ whole genome shotgun (WGS) entry which is preliminary data.</text>
</comment>
<organism evidence="11 12">
    <name type="scientific">Brassica napus</name>
    <name type="common">Rape</name>
    <dbReference type="NCBI Taxonomy" id="3708"/>
    <lineage>
        <taxon>Eukaryota</taxon>
        <taxon>Viridiplantae</taxon>
        <taxon>Streptophyta</taxon>
        <taxon>Embryophyta</taxon>
        <taxon>Tracheophyta</taxon>
        <taxon>Spermatophyta</taxon>
        <taxon>Magnoliopsida</taxon>
        <taxon>eudicotyledons</taxon>
        <taxon>Gunneridae</taxon>
        <taxon>Pentapetalae</taxon>
        <taxon>rosids</taxon>
        <taxon>malvids</taxon>
        <taxon>Brassicales</taxon>
        <taxon>Brassicaceae</taxon>
        <taxon>Brassiceae</taxon>
        <taxon>Brassica</taxon>
    </lineage>
</organism>
<gene>
    <name evidence="11" type="ORF">HID58_052177</name>
</gene>
<comment type="subcellular location">
    <subcellularLocation>
        <location evidence="1">Membrane</location>
        <topology evidence="1">Multi-pass membrane protein</topology>
    </subcellularLocation>
</comment>
<feature type="compositionally biased region" description="Basic residues" evidence="9">
    <location>
        <begin position="917"/>
        <end position="926"/>
    </location>
</feature>
<evidence type="ECO:0000313" key="12">
    <source>
        <dbReference type="Proteomes" id="UP000824890"/>
    </source>
</evidence>
<evidence type="ECO:0000256" key="3">
    <source>
        <dbReference type="ARBA" id="ARBA00022692"/>
    </source>
</evidence>
<dbReference type="Pfam" id="PF03094">
    <property type="entry name" value="Mlo"/>
    <property type="match status" value="3"/>
</dbReference>
<feature type="compositionally biased region" description="Polar residues" evidence="9">
    <location>
        <begin position="964"/>
        <end position="973"/>
    </location>
</feature>
<feature type="compositionally biased region" description="Polar residues" evidence="9">
    <location>
        <begin position="927"/>
        <end position="941"/>
    </location>
</feature>
<evidence type="ECO:0000256" key="10">
    <source>
        <dbReference type="SAM" id="Phobius"/>
    </source>
</evidence>
<protein>
    <recommendedName>
        <fullName evidence="13">MLO-like protein</fullName>
    </recommendedName>
</protein>
<evidence type="ECO:0000256" key="1">
    <source>
        <dbReference type="ARBA" id="ARBA00004141"/>
    </source>
</evidence>
<accession>A0ABQ8ABW5</accession>
<evidence type="ECO:0000256" key="2">
    <source>
        <dbReference type="ARBA" id="ARBA00006574"/>
    </source>
</evidence>
<feature type="transmembrane region" description="Helical" evidence="10">
    <location>
        <begin position="641"/>
        <end position="661"/>
    </location>
</feature>
<dbReference type="PANTHER" id="PTHR31942:SF84">
    <property type="entry name" value="MLO-LIKE PROTEIN 12"/>
    <property type="match status" value="1"/>
</dbReference>
<feature type="region of interest" description="Disordered" evidence="9">
    <location>
        <begin position="917"/>
        <end position="952"/>
    </location>
</feature>
<dbReference type="InterPro" id="IPR004326">
    <property type="entry name" value="Mlo"/>
</dbReference>
<evidence type="ECO:0000256" key="7">
    <source>
        <dbReference type="ARBA" id="ARBA00023136"/>
    </source>
</evidence>
<feature type="transmembrane region" description="Helical" evidence="10">
    <location>
        <begin position="548"/>
        <end position="569"/>
    </location>
</feature>
<keyword evidence="8" id="KW-0568">Pathogenesis-related protein</keyword>
<keyword evidence="6 10" id="KW-1133">Transmembrane helix</keyword>
<evidence type="ECO:0000256" key="5">
    <source>
        <dbReference type="ARBA" id="ARBA00022860"/>
    </source>
</evidence>
<feature type="transmembrane region" description="Helical" evidence="10">
    <location>
        <begin position="768"/>
        <end position="788"/>
    </location>
</feature>
<feature type="transmembrane region" description="Helical" evidence="10">
    <location>
        <begin position="450"/>
        <end position="477"/>
    </location>
</feature>